<gene>
    <name evidence="1" type="ORF">P7K49_004387</name>
</gene>
<comment type="caution">
    <text evidence="1">The sequence shown here is derived from an EMBL/GenBank/DDBJ whole genome shotgun (WGS) entry which is preliminary data.</text>
</comment>
<protein>
    <submittedName>
        <fullName evidence="1">Uncharacterized protein</fullName>
    </submittedName>
</protein>
<evidence type="ECO:0000313" key="2">
    <source>
        <dbReference type="Proteomes" id="UP001266305"/>
    </source>
</evidence>
<evidence type="ECO:0000313" key="1">
    <source>
        <dbReference type="EMBL" id="KAK2117501.1"/>
    </source>
</evidence>
<keyword evidence="2" id="KW-1185">Reference proteome</keyword>
<accession>A0ABQ9W7Y4</accession>
<name>A0ABQ9W7Y4_SAGOE</name>
<dbReference type="EMBL" id="JASSZA010000002">
    <property type="protein sequence ID" value="KAK2117501.1"/>
    <property type="molecule type" value="Genomic_DNA"/>
</dbReference>
<organism evidence="1 2">
    <name type="scientific">Saguinus oedipus</name>
    <name type="common">Cotton-top tamarin</name>
    <name type="synonym">Oedipomidas oedipus</name>
    <dbReference type="NCBI Taxonomy" id="9490"/>
    <lineage>
        <taxon>Eukaryota</taxon>
        <taxon>Metazoa</taxon>
        <taxon>Chordata</taxon>
        <taxon>Craniata</taxon>
        <taxon>Vertebrata</taxon>
        <taxon>Euteleostomi</taxon>
        <taxon>Mammalia</taxon>
        <taxon>Eutheria</taxon>
        <taxon>Euarchontoglires</taxon>
        <taxon>Primates</taxon>
        <taxon>Haplorrhini</taxon>
        <taxon>Platyrrhini</taxon>
        <taxon>Cebidae</taxon>
        <taxon>Callitrichinae</taxon>
        <taxon>Saguinus</taxon>
    </lineage>
</organism>
<proteinExistence type="predicted"/>
<dbReference type="Proteomes" id="UP001266305">
    <property type="component" value="Unassembled WGS sequence"/>
</dbReference>
<reference evidence="1 2" key="1">
    <citation type="submission" date="2023-05" db="EMBL/GenBank/DDBJ databases">
        <title>B98-5 Cell Line De Novo Hybrid Assembly: An Optical Mapping Approach.</title>
        <authorList>
            <person name="Kananen K."/>
            <person name="Auerbach J.A."/>
            <person name="Kautto E."/>
            <person name="Blachly J.S."/>
        </authorList>
    </citation>
    <scope>NUCLEOTIDE SEQUENCE [LARGE SCALE GENOMIC DNA]</scope>
    <source>
        <strain evidence="1">B95-8</strain>
        <tissue evidence="1">Cell line</tissue>
    </source>
</reference>
<sequence>MERHPTQAGSSPPPKPQPCPIFLVSSQQVTRLDPPQPSWHLTVSSEANCIPQVHRQVAGFQAMSRDCPNNARTKMGSAAPSRVVVPPWKVQGRFCRSRRVGWREARRGWEPHTIKTVTEGRRVALVLNMVSYKPTSS</sequence>